<gene>
    <name evidence="5" type="ORF">PVL29_003905</name>
</gene>
<reference evidence="5 6" key="1">
    <citation type="journal article" date="2023" name="BMC Biotechnol.">
        <title>Vitis rotundifolia cv Carlos genome sequencing.</title>
        <authorList>
            <person name="Huff M."/>
            <person name="Hulse-Kemp A."/>
            <person name="Scheffler B."/>
            <person name="Youngblood R."/>
            <person name="Simpson S."/>
            <person name="Babiker E."/>
            <person name="Staton M."/>
        </authorList>
    </citation>
    <scope>NUCLEOTIDE SEQUENCE [LARGE SCALE GENOMIC DNA]</scope>
    <source>
        <tissue evidence="5">Leaf</tissue>
    </source>
</reference>
<dbReference type="Pfam" id="PF20430">
    <property type="entry name" value="Eplus_motif"/>
    <property type="match status" value="1"/>
</dbReference>
<accession>A0AA39A6H7</accession>
<dbReference type="GO" id="GO:0008270">
    <property type="term" value="F:zinc ion binding"/>
    <property type="evidence" value="ECO:0007669"/>
    <property type="project" value="InterPro"/>
</dbReference>
<dbReference type="InterPro" id="IPR032867">
    <property type="entry name" value="DYW_dom"/>
</dbReference>
<dbReference type="FunFam" id="1.25.40.10:FF:000348">
    <property type="entry name" value="Pentatricopeptide repeat-containing protein chloroplastic"/>
    <property type="match status" value="1"/>
</dbReference>
<dbReference type="PANTHER" id="PTHR47926:SF463">
    <property type="entry name" value="PENTATRICOPEPTIDE REPEAT-CONTAINING PROTEIN"/>
    <property type="match status" value="1"/>
</dbReference>
<dbReference type="AlphaFoldDB" id="A0AA39A6H7"/>
<dbReference type="Pfam" id="PF13041">
    <property type="entry name" value="PPR_2"/>
    <property type="match status" value="2"/>
</dbReference>
<dbReference type="InterPro" id="IPR011990">
    <property type="entry name" value="TPR-like_helical_dom_sf"/>
</dbReference>
<evidence type="ECO:0000256" key="1">
    <source>
        <dbReference type="ARBA" id="ARBA00006643"/>
    </source>
</evidence>
<dbReference type="NCBIfam" id="TIGR00756">
    <property type="entry name" value="PPR"/>
    <property type="match status" value="5"/>
</dbReference>
<dbReference type="GO" id="GO:0003729">
    <property type="term" value="F:mRNA binding"/>
    <property type="evidence" value="ECO:0007669"/>
    <property type="project" value="UniProtKB-ARBA"/>
</dbReference>
<evidence type="ECO:0000259" key="4">
    <source>
        <dbReference type="Pfam" id="PF14432"/>
    </source>
</evidence>
<dbReference type="InterPro" id="IPR046848">
    <property type="entry name" value="E_motif"/>
</dbReference>
<evidence type="ECO:0000313" key="5">
    <source>
        <dbReference type="EMBL" id="KAJ9701883.1"/>
    </source>
</evidence>
<keyword evidence="2" id="KW-0677">Repeat</keyword>
<dbReference type="InterPro" id="IPR002885">
    <property type="entry name" value="PPR_rpt"/>
</dbReference>
<dbReference type="EMBL" id="JARBHA010000004">
    <property type="protein sequence ID" value="KAJ9701883.1"/>
    <property type="molecule type" value="Genomic_DNA"/>
</dbReference>
<feature type="repeat" description="PPR" evidence="3">
    <location>
        <begin position="157"/>
        <end position="187"/>
    </location>
</feature>
<evidence type="ECO:0000256" key="3">
    <source>
        <dbReference type="PROSITE-ProRule" id="PRU00708"/>
    </source>
</evidence>
<dbReference type="InterPro" id="IPR046849">
    <property type="entry name" value="E2_motif"/>
</dbReference>
<evidence type="ECO:0000256" key="2">
    <source>
        <dbReference type="ARBA" id="ARBA00022737"/>
    </source>
</evidence>
<comment type="similarity">
    <text evidence="1">Belongs to the PPR family. PCMP-H subfamily.</text>
</comment>
<organism evidence="5 6">
    <name type="scientific">Vitis rotundifolia</name>
    <name type="common">Muscadine grape</name>
    <dbReference type="NCBI Taxonomy" id="103349"/>
    <lineage>
        <taxon>Eukaryota</taxon>
        <taxon>Viridiplantae</taxon>
        <taxon>Streptophyta</taxon>
        <taxon>Embryophyta</taxon>
        <taxon>Tracheophyta</taxon>
        <taxon>Spermatophyta</taxon>
        <taxon>Magnoliopsida</taxon>
        <taxon>eudicotyledons</taxon>
        <taxon>Gunneridae</taxon>
        <taxon>Pentapetalae</taxon>
        <taxon>rosids</taxon>
        <taxon>Vitales</taxon>
        <taxon>Vitaceae</taxon>
        <taxon>Viteae</taxon>
        <taxon>Vitis</taxon>
    </lineage>
</organism>
<keyword evidence="6" id="KW-1185">Reference proteome</keyword>
<dbReference type="InterPro" id="IPR046960">
    <property type="entry name" value="PPR_At4g14850-like_plant"/>
</dbReference>
<dbReference type="Pfam" id="PF20431">
    <property type="entry name" value="E_motif"/>
    <property type="match status" value="1"/>
</dbReference>
<dbReference type="SUPFAM" id="SSF48452">
    <property type="entry name" value="TPR-like"/>
    <property type="match status" value="1"/>
</dbReference>
<feature type="repeat" description="PPR" evidence="3">
    <location>
        <begin position="188"/>
        <end position="222"/>
    </location>
</feature>
<dbReference type="Gene3D" id="1.25.40.10">
    <property type="entry name" value="Tetratricopeptide repeat domain"/>
    <property type="match status" value="5"/>
</dbReference>
<protein>
    <recommendedName>
        <fullName evidence="4">DYW domain-containing protein</fullName>
    </recommendedName>
</protein>
<dbReference type="PROSITE" id="PS51375">
    <property type="entry name" value="PPR"/>
    <property type="match status" value="3"/>
</dbReference>
<sequence length="628" mass="70386">MAQVLQIQAQLITSPIPSSVVDPNLIAVKLIGACADHANVSQAALIFAHLASPNRFAHNATLKALAQNSHWFHAIQFFNHQVSSPNAPNPDEFTFTSVLKACAGLAHVVNGQKIHAMVTKQGFESNLFVRNSLIDMYFKAGYLLIARHLFDEMFVRDVVSWNTLVSGYCLCGCADEARWVFDRMREKNFVSWSTLISGYARMGRLEDARRLFDEMPERNVVCWNAMIAGYAQNEKYSDAIEVFRRMQQFGGVVPNDVTLVSVLPACAHLGALDLGKWIDGFISRRGMALGLFLGNALADMYAKCGCITEARRVFNKMQERDVISWSIIICGLAMYGHADEAFGCFYEMLDCGVKPNDVVFMGLLTACTHAGLVEKGLNYFNTMDKEYGVSPKVEHYGCVVDLLSRAGELDNAEDMINSMPMKPNVIIWGALLGGCRIYRDSRRGERVVQHILELDSDHSGSYVYLANVYSSMGRLDDAAKCRLRMRENGVLKTPGCSWIEVDNAVYEFFMGDLSHPESDKIYSMIRELMWKMKLAGYKPKTDLVVHSIDEEEKEDALSIHSEKLAIAFGLISTSEGTTIRVVKNLRICNDCHDAAKIISGIVKREIIVRDRSRFHHFKDGVCSCSDYW</sequence>
<evidence type="ECO:0000313" key="6">
    <source>
        <dbReference type="Proteomes" id="UP001168098"/>
    </source>
</evidence>
<comment type="caution">
    <text evidence="5">The sequence shown here is derived from an EMBL/GenBank/DDBJ whole genome shotgun (WGS) entry which is preliminary data.</text>
</comment>
<dbReference type="Proteomes" id="UP001168098">
    <property type="component" value="Unassembled WGS sequence"/>
</dbReference>
<proteinExistence type="inferred from homology"/>
<dbReference type="PANTHER" id="PTHR47926">
    <property type="entry name" value="PENTATRICOPEPTIDE REPEAT-CONTAINING PROTEIN"/>
    <property type="match status" value="1"/>
</dbReference>
<feature type="domain" description="DYW" evidence="4">
    <location>
        <begin position="536"/>
        <end position="628"/>
    </location>
</feature>
<dbReference type="GO" id="GO:0009451">
    <property type="term" value="P:RNA modification"/>
    <property type="evidence" value="ECO:0007669"/>
    <property type="project" value="InterPro"/>
</dbReference>
<dbReference type="FunFam" id="1.25.40.10:FF:000690">
    <property type="entry name" value="Pentatricopeptide repeat-containing protein"/>
    <property type="match status" value="1"/>
</dbReference>
<feature type="repeat" description="PPR" evidence="3">
    <location>
        <begin position="321"/>
        <end position="355"/>
    </location>
</feature>
<dbReference type="Pfam" id="PF14432">
    <property type="entry name" value="DYW_deaminase"/>
    <property type="match status" value="1"/>
</dbReference>
<name>A0AA39A6H7_VITRO</name>
<dbReference type="Pfam" id="PF01535">
    <property type="entry name" value="PPR"/>
    <property type="match status" value="3"/>
</dbReference>